<dbReference type="RefSeq" id="WP_071378650.1">
    <property type="nucleotide sequence ID" value="NZ_MLYO01000004.1"/>
</dbReference>
<keyword evidence="2" id="KW-1185">Reference proteome</keyword>
<evidence type="ECO:0000313" key="1">
    <source>
        <dbReference type="EMBL" id="OIK08238.1"/>
    </source>
</evidence>
<sequence>MPAEYYVDYRWFLERQEEILPDDVEVNDFSVLVGVAARHKVDPPRHDQHHPDAFWRAAVMLEECVLLRPLPTRNELYGYGLAVAYLRMHGEQINTKFEAWRDLITDIRTMQMNSYEIAARLRSMRDL</sequence>
<evidence type="ECO:0000313" key="2">
    <source>
        <dbReference type="Proteomes" id="UP000179642"/>
    </source>
</evidence>
<proteinExistence type="predicted"/>
<reference evidence="1 2" key="1">
    <citation type="submission" date="2016-10" db="EMBL/GenBank/DDBJ databases">
        <title>Genome sequence of Streptomyces sp. MUSC 1.</title>
        <authorList>
            <person name="Lee L.-H."/>
            <person name="Ser H.-L."/>
            <person name="Law J.W.-F."/>
        </authorList>
    </citation>
    <scope>NUCLEOTIDE SEQUENCE [LARGE SCALE GENOMIC DNA]</scope>
    <source>
        <strain evidence="1 2">MUSC 1</strain>
    </source>
</reference>
<dbReference type="EMBL" id="MLYO01000004">
    <property type="protein sequence ID" value="OIK08238.1"/>
    <property type="molecule type" value="Genomic_DNA"/>
</dbReference>
<dbReference type="AlphaFoldDB" id="A0A1S2QQ18"/>
<dbReference type="OrthoDB" id="3870539at2"/>
<name>A0A1S2QQ18_9ACTN</name>
<comment type="caution">
    <text evidence="1">The sequence shown here is derived from an EMBL/GenBank/DDBJ whole genome shotgun (WGS) entry which is preliminary data.</text>
</comment>
<organism evidence="1 2">
    <name type="scientific">Streptomyces monashensis</name>
    <dbReference type="NCBI Taxonomy" id="1678012"/>
    <lineage>
        <taxon>Bacteria</taxon>
        <taxon>Bacillati</taxon>
        <taxon>Actinomycetota</taxon>
        <taxon>Actinomycetes</taxon>
        <taxon>Kitasatosporales</taxon>
        <taxon>Streptomycetaceae</taxon>
        <taxon>Streptomyces</taxon>
    </lineage>
</organism>
<protein>
    <submittedName>
        <fullName evidence="1">Toxin Doc</fullName>
    </submittedName>
</protein>
<accession>A0A1S2QQ18</accession>
<gene>
    <name evidence="1" type="ORF">BIV23_00410</name>
</gene>
<dbReference type="Proteomes" id="UP000179642">
    <property type="component" value="Unassembled WGS sequence"/>
</dbReference>